<dbReference type="Proteomes" id="UP000282613">
    <property type="component" value="Unassembled WGS sequence"/>
</dbReference>
<name>A0A0R3W047_TAEAS</name>
<evidence type="ECO:0000313" key="2">
    <source>
        <dbReference type="Proteomes" id="UP000282613"/>
    </source>
</evidence>
<protein>
    <submittedName>
        <fullName evidence="3">Asparaginase</fullName>
    </submittedName>
</protein>
<proteinExistence type="predicted"/>
<organism evidence="3">
    <name type="scientific">Taenia asiatica</name>
    <name type="common">Asian tapeworm</name>
    <dbReference type="NCBI Taxonomy" id="60517"/>
    <lineage>
        <taxon>Eukaryota</taxon>
        <taxon>Metazoa</taxon>
        <taxon>Spiralia</taxon>
        <taxon>Lophotrochozoa</taxon>
        <taxon>Platyhelminthes</taxon>
        <taxon>Cestoda</taxon>
        <taxon>Eucestoda</taxon>
        <taxon>Cyclophyllidea</taxon>
        <taxon>Taeniidae</taxon>
        <taxon>Taenia</taxon>
    </lineage>
</organism>
<dbReference type="WBParaSite" id="TASK_0000304101-mRNA-1">
    <property type="protein sequence ID" value="TASK_0000304101-mRNA-1"/>
    <property type="gene ID" value="TASK_0000304101"/>
</dbReference>
<accession>A0A0R3W047</accession>
<evidence type="ECO:0000313" key="3">
    <source>
        <dbReference type="WBParaSite" id="TASK_0000304101-mRNA-1"/>
    </source>
</evidence>
<dbReference type="AlphaFoldDB" id="A0A0R3W047"/>
<keyword evidence="2" id="KW-1185">Reference proteome</keyword>
<reference evidence="3" key="1">
    <citation type="submission" date="2017-02" db="UniProtKB">
        <authorList>
            <consortium name="WormBaseParasite"/>
        </authorList>
    </citation>
    <scope>IDENTIFICATION</scope>
</reference>
<evidence type="ECO:0000313" key="1">
    <source>
        <dbReference type="EMBL" id="VDK26965.1"/>
    </source>
</evidence>
<reference evidence="1 2" key="2">
    <citation type="submission" date="2018-11" db="EMBL/GenBank/DDBJ databases">
        <authorList>
            <consortium name="Pathogen Informatics"/>
        </authorList>
    </citation>
    <scope>NUCLEOTIDE SEQUENCE [LARGE SCALE GENOMIC DNA]</scope>
</reference>
<sequence>FIGVCPDADVGVASVVGIPVGAAVGTSLDATADAESMALSSVESGYSPQFVALSLSGSLITYQQKVDVIHFG</sequence>
<gene>
    <name evidence="1" type="ORF">TASK_LOCUS3042</name>
</gene>
<dbReference type="EMBL" id="UYRS01005047">
    <property type="protein sequence ID" value="VDK26965.1"/>
    <property type="molecule type" value="Genomic_DNA"/>
</dbReference>